<dbReference type="EMBL" id="JAIWYP010000001">
    <property type="protein sequence ID" value="KAH3884241.1"/>
    <property type="molecule type" value="Genomic_DNA"/>
</dbReference>
<evidence type="ECO:0000313" key="3">
    <source>
        <dbReference type="Proteomes" id="UP000828390"/>
    </source>
</evidence>
<organism evidence="2 3">
    <name type="scientific">Dreissena polymorpha</name>
    <name type="common">Zebra mussel</name>
    <name type="synonym">Mytilus polymorpha</name>
    <dbReference type="NCBI Taxonomy" id="45954"/>
    <lineage>
        <taxon>Eukaryota</taxon>
        <taxon>Metazoa</taxon>
        <taxon>Spiralia</taxon>
        <taxon>Lophotrochozoa</taxon>
        <taxon>Mollusca</taxon>
        <taxon>Bivalvia</taxon>
        <taxon>Autobranchia</taxon>
        <taxon>Heteroconchia</taxon>
        <taxon>Euheterodonta</taxon>
        <taxon>Imparidentia</taxon>
        <taxon>Neoheterodontei</taxon>
        <taxon>Myida</taxon>
        <taxon>Dreissenoidea</taxon>
        <taxon>Dreissenidae</taxon>
        <taxon>Dreissena</taxon>
    </lineage>
</organism>
<dbReference type="AlphaFoldDB" id="A0A9D4MXC4"/>
<reference evidence="2" key="1">
    <citation type="journal article" date="2019" name="bioRxiv">
        <title>The Genome of the Zebra Mussel, Dreissena polymorpha: A Resource for Invasive Species Research.</title>
        <authorList>
            <person name="McCartney M.A."/>
            <person name="Auch B."/>
            <person name="Kono T."/>
            <person name="Mallez S."/>
            <person name="Zhang Y."/>
            <person name="Obille A."/>
            <person name="Becker A."/>
            <person name="Abrahante J.E."/>
            <person name="Garbe J."/>
            <person name="Badalamenti J.P."/>
            <person name="Herman A."/>
            <person name="Mangelson H."/>
            <person name="Liachko I."/>
            <person name="Sullivan S."/>
            <person name="Sone E.D."/>
            <person name="Koren S."/>
            <person name="Silverstein K.A.T."/>
            <person name="Beckman K.B."/>
            <person name="Gohl D.M."/>
        </authorList>
    </citation>
    <scope>NUCLEOTIDE SEQUENCE</scope>
    <source>
        <strain evidence="2">Duluth1</strain>
        <tissue evidence="2">Whole animal</tissue>
    </source>
</reference>
<dbReference type="PRINTS" id="PR00178">
    <property type="entry name" value="FATTYACIDBP"/>
</dbReference>
<accession>A0A9D4MXC4</accession>
<dbReference type="SUPFAM" id="SSF50814">
    <property type="entry name" value="Lipocalins"/>
    <property type="match status" value="1"/>
</dbReference>
<gene>
    <name evidence="2" type="ORF">DPMN_008217</name>
</gene>
<reference evidence="2" key="2">
    <citation type="submission" date="2020-11" db="EMBL/GenBank/DDBJ databases">
        <authorList>
            <person name="McCartney M.A."/>
            <person name="Auch B."/>
            <person name="Kono T."/>
            <person name="Mallez S."/>
            <person name="Becker A."/>
            <person name="Gohl D.M."/>
            <person name="Silverstein K.A.T."/>
            <person name="Koren S."/>
            <person name="Bechman K.B."/>
            <person name="Herman A."/>
            <person name="Abrahante J.E."/>
            <person name="Garbe J."/>
        </authorList>
    </citation>
    <scope>NUCLEOTIDE SEQUENCE</scope>
    <source>
        <strain evidence="2">Duluth1</strain>
        <tissue evidence="2">Whole animal</tissue>
    </source>
</reference>
<dbReference type="OrthoDB" id="354351at2759"/>
<dbReference type="GO" id="GO:0008289">
    <property type="term" value="F:lipid binding"/>
    <property type="evidence" value="ECO:0007669"/>
    <property type="project" value="UniProtKB-KW"/>
</dbReference>
<dbReference type="PANTHER" id="PTHR11955">
    <property type="entry name" value="FATTY ACID BINDING PROTEIN"/>
    <property type="match status" value="1"/>
</dbReference>
<comment type="similarity">
    <text evidence="1">Belongs to the calycin superfamily. Fatty-acid binding protein (FABP) family.</text>
</comment>
<name>A0A9D4MXC4_DREPO</name>
<dbReference type="Gene3D" id="2.40.128.20">
    <property type="match status" value="1"/>
</dbReference>
<dbReference type="InterPro" id="IPR031259">
    <property type="entry name" value="ILBP"/>
</dbReference>
<dbReference type="Proteomes" id="UP000828390">
    <property type="component" value="Unassembled WGS sequence"/>
</dbReference>
<comment type="caution">
    <text evidence="2">The sequence shown here is derived from an EMBL/GenBank/DDBJ whole genome shotgun (WGS) entry which is preliminary data.</text>
</comment>
<dbReference type="InterPro" id="IPR000463">
    <property type="entry name" value="Fatty_acid-bd"/>
</dbReference>
<proteinExistence type="inferred from homology"/>
<evidence type="ECO:0000313" key="2">
    <source>
        <dbReference type="EMBL" id="KAH3884241.1"/>
    </source>
</evidence>
<evidence type="ECO:0000256" key="1">
    <source>
        <dbReference type="ARBA" id="ARBA00008390"/>
    </source>
</evidence>
<protein>
    <submittedName>
        <fullName evidence="2">Uncharacterized protein</fullName>
    </submittedName>
</protein>
<dbReference type="CDD" id="cd00742">
    <property type="entry name" value="FABP"/>
    <property type="match status" value="1"/>
</dbReference>
<dbReference type="InterPro" id="IPR012674">
    <property type="entry name" value="Calycin"/>
</dbReference>
<sequence length="143" mass="16673">MSTVQEDIKQKLGGKWILDRSENFEDALREMGLNVVFRKLASHAKPSMEISLEDGKVKINAKAAFFTQTMILPINEPYEQEFEGIKMKCLTRWEDNKLITEANPVEPDKHKAQKFHRERVNDELVQTMFIGDVVCTRWFKPQC</sequence>
<keyword evidence="3" id="KW-1185">Reference proteome</keyword>